<evidence type="ECO:0000313" key="2">
    <source>
        <dbReference type="EMBL" id="POS81842.1"/>
    </source>
</evidence>
<reference evidence="2 3" key="1">
    <citation type="submission" date="2017-10" db="EMBL/GenBank/DDBJ databases">
        <title>Development of genomic resources for the powdery mildew, Erysiphe pulchra.</title>
        <authorList>
            <person name="Wadl P.A."/>
            <person name="Mack B.M."/>
            <person name="Moore G."/>
            <person name="Beltz S.B."/>
        </authorList>
    </citation>
    <scope>NUCLEOTIDE SEQUENCE [LARGE SCALE GENOMIC DNA]</scope>
    <source>
        <strain evidence="2">Cflorida</strain>
    </source>
</reference>
<keyword evidence="3" id="KW-1185">Reference proteome</keyword>
<dbReference type="AlphaFoldDB" id="A0A2S4PIH2"/>
<evidence type="ECO:0000256" key="1">
    <source>
        <dbReference type="SAM" id="MobiDB-lite"/>
    </source>
</evidence>
<feature type="region of interest" description="Disordered" evidence="1">
    <location>
        <begin position="73"/>
        <end position="99"/>
    </location>
</feature>
<name>A0A2S4PIH2_9PEZI</name>
<dbReference type="Proteomes" id="UP000237438">
    <property type="component" value="Unassembled WGS sequence"/>
</dbReference>
<accession>A0A2S4PIH2</accession>
<feature type="compositionally biased region" description="Polar residues" evidence="1">
    <location>
        <begin position="86"/>
        <end position="99"/>
    </location>
</feature>
<organism evidence="2 3">
    <name type="scientific">Erysiphe pulchra</name>
    <dbReference type="NCBI Taxonomy" id="225359"/>
    <lineage>
        <taxon>Eukaryota</taxon>
        <taxon>Fungi</taxon>
        <taxon>Dikarya</taxon>
        <taxon>Ascomycota</taxon>
        <taxon>Pezizomycotina</taxon>
        <taxon>Leotiomycetes</taxon>
        <taxon>Erysiphales</taxon>
        <taxon>Erysiphaceae</taxon>
        <taxon>Erysiphe</taxon>
    </lineage>
</organism>
<proteinExistence type="predicted"/>
<protein>
    <submittedName>
        <fullName evidence="2">Uncharacterized protein</fullName>
    </submittedName>
</protein>
<dbReference type="EMBL" id="PEDP01006878">
    <property type="protein sequence ID" value="POS81842.1"/>
    <property type="molecule type" value="Genomic_DNA"/>
</dbReference>
<evidence type="ECO:0000313" key="3">
    <source>
        <dbReference type="Proteomes" id="UP000237438"/>
    </source>
</evidence>
<gene>
    <name evidence="2" type="ORF">EPUL_006723</name>
</gene>
<comment type="caution">
    <text evidence="2">The sequence shown here is derived from an EMBL/GenBank/DDBJ whole genome shotgun (WGS) entry which is preliminary data.</text>
</comment>
<sequence length="99" mass="11489">MNIDNAYLPKEITEIIEARRRQERAWHVRLLICASIYSNIDSTLSIYKEDVEREEADHIRKYHREEIACLAASNNAPKPPKIPITSRPNKMKSSNKINA</sequence>
<feature type="non-terminal residue" evidence="2">
    <location>
        <position position="99"/>
    </location>
</feature>